<feature type="transmembrane region" description="Helical" evidence="1">
    <location>
        <begin position="61"/>
        <end position="81"/>
    </location>
</feature>
<dbReference type="EMBL" id="AZHD01000006">
    <property type="protein sequence ID" value="OAA62486.1"/>
    <property type="molecule type" value="Genomic_DNA"/>
</dbReference>
<comment type="caution">
    <text evidence="2">The sequence shown here is derived from an EMBL/GenBank/DDBJ whole genome shotgun (WGS) entry which is preliminary data.</text>
</comment>
<proteinExistence type="predicted"/>
<gene>
    <name evidence="2" type="ORF">SPI_04026</name>
</gene>
<accession>A0A167VD90</accession>
<reference evidence="2 3" key="1">
    <citation type="journal article" date="2016" name="Genome Biol. Evol.">
        <title>Divergent and convergent evolution of fungal pathogenicity.</title>
        <authorList>
            <person name="Shang Y."/>
            <person name="Xiao G."/>
            <person name="Zheng P."/>
            <person name="Cen K."/>
            <person name="Zhan S."/>
            <person name="Wang C."/>
        </authorList>
    </citation>
    <scope>NUCLEOTIDE SEQUENCE [LARGE SCALE GENOMIC DNA]</scope>
    <source>
        <strain evidence="2 3">RCEF 264</strain>
    </source>
</reference>
<protein>
    <submittedName>
        <fullName evidence="2">Uncharacterized protein</fullName>
    </submittedName>
</protein>
<evidence type="ECO:0000313" key="2">
    <source>
        <dbReference type="EMBL" id="OAA62486.1"/>
    </source>
</evidence>
<dbReference type="STRING" id="1081102.A0A167VD90"/>
<dbReference type="AlphaFoldDB" id="A0A167VD90"/>
<keyword evidence="3" id="KW-1185">Reference proteome</keyword>
<feature type="transmembrane region" description="Helical" evidence="1">
    <location>
        <begin position="12"/>
        <end position="31"/>
    </location>
</feature>
<dbReference type="InterPro" id="IPR025363">
    <property type="entry name" value="DUF4267"/>
</dbReference>
<evidence type="ECO:0000313" key="3">
    <source>
        <dbReference type="Proteomes" id="UP000076874"/>
    </source>
</evidence>
<dbReference type="Pfam" id="PF14087">
    <property type="entry name" value="DUF4267"/>
    <property type="match status" value="1"/>
</dbReference>
<sequence>MLVSVQPSTWRQLGLGVAVSYSMFGLSGILFPERAAESAFGIVVNRAQHDGNDSTADAATLLTPLVGVRDLTIAAALAMLYRRRLNWEMGFVIVSRTIFCAADTAVIARQKGLRE</sequence>
<evidence type="ECO:0000256" key="1">
    <source>
        <dbReference type="SAM" id="Phobius"/>
    </source>
</evidence>
<keyword evidence="1" id="KW-0812">Transmembrane</keyword>
<organism evidence="2 3">
    <name type="scientific">Niveomyces insectorum RCEF 264</name>
    <dbReference type="NCBI Taxonomy" id="1081102"/>
    <lineage>
        <taxon>Eukaryota</taxon>
        <taxon>Fungi</taxon>
        <taxon>Dikarya</taxon>
        <taxon>Ascomycota</taxon>
        <taxon>Pezizomycotina</taxon>
        <taxon>Sordariomycetes</taxon>
        <taxon>Hypocreomycetidae</taxon>
        <taxon>Hypocreales</taxon>
        <taxon>Cordycipitaceae</taxon>
        <taxon>Niveomyces</taxon>
    </lineage>
</organism>
<keyword evidence="1" id="KW-0472">Membrane</keyword>
<keyword evidence="1" id="KW-1133">Transmembrane helix</keyword>
<name>A0A167VD90_9HYPO</name>
<dbReference type="Proteomes" id="UP000076874">
    <property type="component" value="Unassembled WGS sequence"/>
</dbReference>
<dbReference type="OrthoDB" id="4157173at2759"/>